<comment type="caution">
    <text evidence="3">The sequence shown here is derived from an EMBL/GenBank/DDBJ whole genome shotgun (WGS) entry which is preliminary data.</text>
</comment>
<dbReference type="Proteomes" id="UP000708208">
    <property type="component" value="Unassembled WGS sequence"/>
</dbReference>
<evidence type="ECO:0000313" key="4">
    <source>
        <dbReference type="Proteomes" id="UP000708208"/>
    </source>
</evidence>
<feature type="region of interest" description="Disordered" evidence="1">
    <location>
        <begin position="27"/>
        <end position="75"/>
    </location>
</feature>
<reference evidence="3" key="1">
    <citation type="submission" date="2021-06" db="EMBL/GenBank/DDBJ databases">
        <authorList>
            <person name="Hodson N. C."/>
            <person name="Mongue J. A."/>
            <person name="Jaron S. K."/>
        </authorList>
    </citation>
    <scope>NUCLEOTIDE SEQUENCE</scope>
</reference>
<protein>
    <submittedName>
        <fullName evidence="3">Uncharacterized protein</fullName>
    </submittedName>
</protein>
<evidence type="ECO:0000256" key="1">
    <source>
        <dbReference type="SAM" id="MobiDB-lite"/>
    </source>
</evidence>
<dbReference type="AlphaFoldDB" id="A0A8J2PB08"/>
<dbReference type="EMBL" id="CAJVCH010191655">
    <property type="protein sequence ID" value="CAG7730266.1"/>
    <property type="molecule type" value="Genomic_DNA"/>
</dbReference>
<keyword evidence="4" id="KW-1185">Reference proteome</keyword>
<feature type="compositionally biased region" description="Basic and acidic residues" evidence="1">
    <location>
        <begin position="42"/>
        <end position="54"/>
    </location>
</feature>
<name>A0A8J2PB08_9HEXA</name>
<evidence type="ECO:0000256" key="2">
    <source>
        <dbReference type="SAM" id="SignalP"/>
    </source>
</evidence>
<organism evidence="3 4">
    <name type="scientific">Allacma fusca</name>
    <dbReference type="NCBI Taxonomy" id="39272"/>
    <lineage>
        <taxon>Eukaryota</taxon>
        <taxon>Metazoa</taxon>
        <taxon>Ecdysozoa</taxon>
        <taxon>Arthropoda</taxon>
        <taxon>Hexapoda</taxon>
        <taxon>Collembola</taxon>
        <taxon>Symphypleona</taxon>
        <taxon>Sminthuridae</taxon>
        <taxon>Allacma</taxon>
    </lineage>
</organism>
<gene>
    <name evidence="3" type="ORF">AFUS01_LOCUS18924</name>
</gene>
<feature type="chain" id="PRO_5035297114" evidence="2">
    <location>
        <begin position="19"/>
        <end position="219"/>
    </location>
</feature>
<proteinExistence type="predicted"/>
<feature type="signal peptide" evidence="2">
    <location>
        <begin position="1"/>
        <end position="18"/>
    </location>
</feature>
<keyword evidence="2" id="KW-0732">Signal</keyword>
<accession>A0A8J2PB08</accession>
<sequence>MPAALIIASVEASLVVSATVTEISLESRNTAERQEQQNQQREQQEQQDEQRQELQEQQQQQQEQQKEPENQQQPLEPILDASTKFDEVLEQFWEVEQLNITGSTEIEKHFDNINEEQPEQVLQDGEIVDAQIKRADTKQMASERRDFDKFLMATTVKIEGSNTNMDHLYEDSGFQQMYKDFRIKAFAIRDAQVMSCNWNDWDDDECVVVSPGGTPLAEN</sequence>
<evidence type="ECO:0000313" key="3">
    <source>
        <dbReference type="EMBL" id="CAG7730266.1"/>
    </source>
</evidence>